<proteinExistence type="predicted"/>
<evidence type="ECO:0000313" key="2">
    <source>
        <dbReference type="EMBL" id="GAH00025.1"/>
    </source>
</evidence>
<dbReference type="AlphaFoldDB" id="X1CVB7"/>
<protein>
    <submittedName>
        <fullName evidence="2">Uncharacterized protein</fullName>
    </submittedName>
</protein>
<sequence length="31" mass="3802">HERKERLKKIVQVSDKKDIKKSIQLKNRNKN</sequence>
<reference evidence="2" key="1">
    <citation type="journal article" date="2014" name="Front. Microbiol.">
        <title>High frequency of phylogenetically diverse reductive dehalogenase-homologous genes in deep subseafloor sedimentary metagenomes.</title>
        <authorList>
            <person name="Kawai M."/>
            <person name="Futagami T."/>
            <person name="Toyoda A."/>
            <person name="Takaki Y."/>
            <person name="Nishi S."/>
            <person name="Hori S."/>
            <person name="Arai W."/>
            <person name="Tsubouchi T."/>
            <person name="Morono Y."/>
            <person name="Uchiyama I."/>
            <person name="Ito T."/>
            <person name="Fujiyama A."/>
            <person name="Inagaki F."/>
            <person name="Takami H."/>
        </authorList>
    </citation>
    <scope>NUCLEOTIDE SEQUENCE</scope>
    <source>
        <strain evidence="2">Expedition CK06-06</strain>
    </source>
</reference>
<name>X1CVB7_9ZZZZ</name>
<gene>
    <name evidence="2" type="ORF">S01H4_37413</name>
</gene>
<organism evidence="2">
    <name type="scientific">marine sediment metagenome</name>
    <dbReference type="NCBI Taxonomy" id="412755"/>
    <lineage>
        <taxon>unclassified sequences</taxon>
        <taxon>metagenomes</taxon>
        <taxon>ecological metagenomes</taxon>
    </lineage>
</organism>
<evidence type="ECO:0000256" key="1">
    <source>
        <dbReference type="SAM" id="MobiDB-lite"/>
    </source>
</evidence>
<feature type="region of interest" description="Disordered" evidence="1">
    <location>
        <begin position="1"/>
        <end position="31"/>
    </location>
</feature>
<feature type="non-terminal residue" evidence="2">
    <location>
        <position position="1"/>
    </location>
</feature>
<dbReference type="EMBL" id="BART01020094">
    <property type="protein sequence ID" value="GAH00025.1"/>
    <property type="molecule type" value="Genomic_DNA"/>
</dbReference>
<accession>X1CVB7</accession>
<comment type="caution">
    <text evidence="2">The sequence shown here is derived from an EMBL/GenBank/DDBJ whole genome shotgun (WGS) entry which is preliminary data.</text>
</comment>